<dbReference type="EMBL" id="CP029426">
    <property type="protein sequence ID" value="AWL99332.1"/>
    <property type="molecule type" value="Genomic_DNA"/>
</dbReference>
<dbReference type="KEGG" id="brq:CIT40_04365"/>
<evidence type="ECO:0000313" key="3">
    <source>
        <dbReference type="Proteomes" id="UP000215884"/>
    </source>
</evidence>
<reference evidence="2 3" key="2">
    <citation type="journal article" date="2019" name="Int. J. Syst. Evol. Microbiol.">
        <title>Description and complete genome sequence of Bradyrhizobium amphicarpaeae sp. nov., harbouring photosystem and nitrogen-fixation genes.</title>
        <authorList>
            <person name="Bromfield E.S.P."/>
            <person name="Cloutier S."/>
            <person name="Nguyen H.D.T."/>
        </authorList>
    </citation>
    <scope>NUCLEOTIDE SEQUENCE [LARGE SCALE GENOMIC DNA]</scope>
    <source>
        <strain evidence="2 3">39S1MB</strain>
    </source>
</reference>
<sequence>MFVVRLKRPNEDFDLKAFATKRVAMARFQTAQGMMIDGEVDSCALFEAQATEAQRAVELVNQGHATLIASNLEDPPPQRQDGANRRQTR</sequence>
<feature type="region of interest" description="Disordered" evidence="1">
    <location>
        <begin position="67"/>
        <end position="89"/>
    </location>
</feature>
<name>A0A2U8PNG1_9BRAD</name>
<gene>
    <name evidence="2" type="ORF">CIT40_04365</name>
</gene>
<dbReference type="AlphaFoldDB" id="A0A2U8PNG1"/>
<accession>A0A2U8PNG1</accession>
<proteinExistence type="predicted"/>
<reference evidence="2 3" key="1">
    <citation type="journal article" date="2017" name="Syst. Appl. Microbiol.">
        <title>Soybeans inoculated with root zone soils of Canadian native legumes harbour diverse and novel Bradyrhizobium spp. that possess agricultural potential.</title>
        <authorList>
            <person name="Bromfield E.S.P."/>
            <person name="Cloutier S."/>
            <person name="Tambong J.T."/>
            <person name="Tran Thi T.V."/>
        </authorList>
    </citation>
    <scope>NUCLEOTIDE SEQUENCE [LARGE SCALE GENOMIC DNA]</scope>
    <source>
        <strain evidence="2 3">39S1MB</strain>
    </source>
</reference>
<dbReference type="Proteomes" id="UP000215884">
    <property type="component" value="Chromosome"/>
</dbReference>
<evidence type="ECO:0000313" key="2">
    <source>
        <dbReference type="EMBL" id="AWL99332.1"/>
    </source>
</evidence>
<keyword evidence="3" id="KW-1185">Reference proteome</keyword>
<organism evidence="2 3">
    <name type="scientific">Bradyrhizobium amphicarpaeae</name>
    <dbReference type="NCBI Taxonomy" id="1404768"/>
    <lineage>
        <taxon>Bacteria</taxon>
        <taxon>Pseudomonadati</taxon>
        <taxon>Pseudomonadota</taxon>
        <taxon>Alphaproteobacteria</taxon>
        <taxon>Hyphomicrobiales</taxon>
        <taxon>Nitrobacteraceae</taxon>
        <taxon>Bradyrhizobium</taxon>
    </lineage>
</organism>
<protein>
    <submittedName>
        <fullName evidence="2">Uncharacterized protein</fullName>
    </submittedName>
</protein>
<evidence type="ECO:0000256" key="1">
    <source>
        <dbReference type="SAM" id="MobiDB-lite"/>
    </source>
</evidence>